<gene>
    <name evidence="1" type="ORF">V22_24900</name>
</gene>
<evidence type="ECO:0000313" key="1">
    <source>
        <dbReference type="EMBL" id="QDT65243.1"/>
    </source>
</evidence>
<reference evidence="1 2" key="1">
    <citation type="submission" date="2019-02" db="EMBL/GenBank/DDBJ databases">
        <title>Deep-cultivation of Planctomycetes and their phenomic and genomic characterization uncovers novel biology.</title>
        <authorList>
            <person name="Wiegand S."/>
            <person name="Jogler M."/>
            <person name="Boedeker C."/>
            <person name="Pinto D."/>
            <person name="Vollmers J."/>
            <person name="Rivas-Marin E."/>
            <person name="Kohn T."/>
            <person name="Peeters S.H."/>
            <person name="Heuer A."/>
            <person name="Rast P."/>
            <person name="Oberbeckmann S."/>
            <person name="Bunk B."/>
            <person name="Jeske O."/>
            <person name="Meyerdierks A."/>
            <person name="Storesund J.E."/>
            <person name="Kallscheuer N."/>
            <person name="Luecker S."/>
            <person name="Lage O.M."/>
            <person name="Pohl T."/>
            <person name="Merkel B.J."/>
            <person name="Hornburger P."/>
            <person name="Mueller R.-W."/>
            <person name="Bruemmer F."/>
            <person name="Labrenz M."/>
            <person name="Spormann A.M."/>
            <person name="Op den Camp H."/>
            <person name="Overmann J."/>
            <person name="Amann R."/>
            <person name="Jetten M.S.M."/>
            <person name="Mascher T."/>
            <person name="Medema M.H."/>
            <person name="Devos D.P."/>
            <person name="Kaster A.-K."/>
            <person name="Ovreas L."/>
            <person name="Rohde M."/>
            <person name="Galperin M.Y."/>
            <person name="Jogler C."/>
        </authorList>
    </citation>
    <scope>NUCLEOTIDE SEQUENCE [LARGE SCALE GENOMIC DNA]</scope>
    <source>
        <strain evidence="1 2">V22</strain>
    </source>
</reference>
<dbReference type="EMBL" id="CP036316">
    <property type="protein sequence ID" value="QDT65243.1"/>
    <property type="molecule type" value="Genomic_DNA"/>
</dbReference>
<dbReference type="OrthoDB" id="9844471at2"/>
<evidence type="ECO:0000313" key="2">
    <source>
        <dbReference type="Proteomes" id="UP000319976"/>
    </source>
</evidence>
<dbReference type="PROSITE" id="PS51257">
    <property type="entry name" value="PROKAR_LIPOPROTEIN"/>
    <property type="match status" value="1"/>
</dbReference>
<dbReference type="Proteomes" id="UP000319976">
    <property type="component" value="Chromosome"/>
</dbReference>
<keyword evidence="2" id="KW-1185">Reference proteome</keyword>
<dbReference type="KEGG" id="chya:V22_24900"/>
<organism evidence="1 2">
    <name type="scientific">Calycomorphotria hydatis</name>
    <dbReference type="NCBI Taxonomy" id="2528027"/>
    <lineage>
        <taxon>Bacteria</taxon>
        <taxon>Pseudomonadati</taxon>
        <taxon>Planctomycetota</taxon>
        <taxon>Planctomycetia</taxon>
        <taxon>Planctomycetales</taxon>
        <taxon>Planctomycetaceae</taxon>
        <taxon>Calycomorphotria</taxon>
    </lineage>
</organism>
<sequence length="292" mass="32410">MPLQARFSVAILLTVVCGTTGCGDQSYDLRMKVEPHDLFRTELYSSMRNGTVSLTGYQSSQGTANMTVSDVKERVILEAKNGTPHLILVSQMQDFLHMEMSIDGNQQEFPNEASPLSGRSVLFHWNGSSWESKLIGGQATEEQLATIEAAGNPWPEDYVMSGSLSVGDSWVVPAKRLQKMLGIEGDDLQGQMKLHFESILEHQEEECAFLSAQLDARWVMSDESGTPIQANMSVEGFIYRSLERRFDVESKLSGELTESMPLTLLDGSQVQMIIQGPVVITETTTKVRPRKI</sequence>
<name>A0A517TA51_9PLAN</name>
<protein>
    <recommendedName>
        <fullName evidence="3">Lipoprotein</fullName>
    </recommendedName>
</protein>
<dbReference type="RefSeq" id="WP_145263079.1">
    <property type="nucleotide sequence ID" value="NZ_CP036316.1"/>
</dbReference>
<accession>A0A517TA51</accession>
<proteinExistence type="predicted"/>
<evidence type="ECO:0008006" key="3">
    <source>
        <dbReference type="Google" id="ProtNLM"/>
    </source>
</evidence>
<dbReference type="AlphaFoldDB" id="A0A517TA51"/>